<evidence type="ECO:0000313" key="3">
    <source>
        <dbReference type="EMBL" id="CAH0399614.1"/>
    </source>
</evidence>
<keyword evidence="1" id="KW-0175">Coiled coil</keyword>
<feature type="coiled-coil region" evidence="1">
    <location>
        <begin position="102"/>
        <end position="157"/>
    </location>
</feature>
<feature type="region of interest" description="Disordered" evidence="2">
    <location>
        <begin position="850"/>
        <end position="884"/>
    </location>
</feature>
<evidence type="ECO:0000313" key="4">
    <source>
        <dbReference type="Proteomes" id="UP001153292"/>
    </source>
</evidence>
<gene>
    <name evidence="3" type="ORF">CHILSU_LOCUS2767</name>
</gene>
<protein>
    <submittedName>
        <fullName evidence="3">Uncharacterized protein</fullName>
    </submittedName>
</protein>
<keyword evidence="4" id="KW-1185">Reference proteome</keyword>
<dbReference type="PANTHER" id="PTHR46601:SF1">
    <property type="entry name" value="ADF-H DOMAIN-CONTAINING PROTEIN"/>
    <property type="match status" value="1"/>
</dbReference>
<dbReference type="PANTHER" id="PTHR46601">
    <property type="entry name" value="ULP_PROTEASE DOMAIN-CONTAINING PROTEIN"/>
    <property type="match status" value="1"/>
</dbReference>
<dbReference type="EMBL" id="OU963907">
    <property type="protein sequence ID" value="CAH0399614.1"/>
    <property type="molecule type" value="Genomic_DNA"/>
</dbReference>
<proteinExistence type="predicted"/>
<evidence type="ECO:0000256" key="2">
    <source>
        <dbReference type="SAM" id="MobiDB-lite"/>
    </source>
</evidence>
<name>A0ABN8B1G1_CHISP</name>
<accession>A0ABN8B1G1</accession>
<feature type="compositionally biased region" description="Low complexity" evidence="2">
    <location>
        <begin position="858"/>
        <end position="867"/>
    </location>
</feature>
<reference evidence="3" key="1">
    <citation type="submission" date="2021-12" db="EMBL/GenBank/DDBJ databases">
        <authorList>
            <person name="King R."/>
        </authorList>
    </citation>
    <scope>NUCLEOTIDE SEQUENCE</scope>
</reference>
<dbReference type="Proteomes" id="UP001153292">
    <property type="component" value="Chromosome 14"/>
</dbReference>
<feature type="compositionally biased region" description="Basic and acidic residues" evidence="2">
    <location>
        <begin position="868"/>
        <end position="884"/>
    </location>
</feature>
<feature type="region of interest" description="Disordered" evidence="2">
    <location>
        <begin position="817"/>
        <end position="836"/>
    </location>
</feature>
<evidence type="ECO:0000256" key="1">
    <source>
        <dbReference type="SAM" id="Coils"/>
    </source>
</evidence>
<organism evidence="3 4">
    <name type="scientific">Chilo suppressalis</name>
    <name type="common">Asiatic rice borer moth</name>
    <dbReference type="NCBI Taxonomy" id="168631"/>
    <lineage>
        <taxon>Eukaryota</taxon>
        <taxon>Metazoa</taxon>
        <taxon>Ecdysozoa</taxon>
        <taxon>Arthropoda</taxon>
        <taxon>Hexapoda</taxon>
        <taxon>Insecta</taxon>
        <taxon>Pterygota</taxon>
        <taxon>Neoptera</taxon>
        <taxon>Endopterygota</taxon>
        <taxon>Lepidoptera</taxon>
        <taxon>Glossata</taxon>
        <taxon>Ditrysia</taxon>
        <taxon>Pyraloidea</taxon>
        <taxon>Crambidae</taxon>
        <taxon>Crambinae</taxon>
        <taxon>Chilo</taxon>
    </lineage>
</organism>
<sequence>MPLTNAERQKKYREKLRTQNPLKYQDIKLKNAERNKKRKKITECTEENKILKRKQWRASQNRSRIKSKDTANINSITEDNSAEIHENTFLLRKLQRRWANQRISYEEKINKMAKEVNSLKKKCNRYMYKNKKLVTLVDELKLKVNKYQIIVQNEKEMTPLTKSNSFIEQNLPNISLEEKEKVKRQLLTHHVLVNAIQDTYENTQNNKERSTLKTILGNKCIKKYNRKSEITTSVFGLKGRARQQKTTIRKNNIIISKIIKFYNRDDVSRATAGRKEFKTKGKIKIQRRYLLNTLKELYKKYRAEGGTAKLTAFKKYRPFYVLQPKLSNRETCGCIKHENFSMKIAKLNSLGMIETTSLNEILLNIVCDLDSKACAYDECSTCINKCMKFDEDNPGINDIVTWNEFSMQTHEYINKSDGKTMTTKKMVKRDIQDKLMTLTESFNQELKVMKKHAFNIKHQYTQYLLCIKNLKFTEVAIHIDFSENYACKFATEVQSMHFGASKSQVTIHTGVLYAKEKKSQSFASISASNEHGPEAIWAHLNPILIHVRNKYPLVNAVHFFSDGPATQYKQKKNFFLFTKFTVNMGFPLSTWNFSESAHGKGAADGVGGGLKRRLDDNVKHGIDIPDAYTAYTCLKNSDSIVMTFYVNEADIAEYSVEENLIPVPHTMNLHQISNSETNNEIRFRSLSCFCGDSRGYCECFDVRKHRLVKIKKPNQYDIKQTNESRLKRKTSEDIDITKLQKGKKKAKVTVLSEIRYRPENMAYENLNDFEPLRIKNMQKIDKNFNLCNTKSYKENINYDNPLPSTSGIRKYTKCTQSNVRYPDESSSDEDNEYSLHDSSEEGCYAEFLSDDEGEIGPTTENQNQKNENTIKNETEKQNIEKNADDILINPSTTDINKNNYENETLYVNVEKIDHCSPANNSTEGIIFKFENKHCNSNETVTESLKNNDSFSFANTSKSEIGKNIQYSTEAEVNNETKEVPMNIDDSVIVRYYTKNKWTYYIGFIVEIVHKENSTFYNIRFLKTMKKPTLKFIVTRKVEYDIVPAVCIVKKVEITSINSKEYILKDDNNACCIYF</sequence>